<evidence type="ECO:0000313" key="3">
    <source>
        <dbReference type="Proteomes" id="UP000324800"/>
    </source>
</evidence>
<feature type="compositionally biased region" description="Low complexity" evidence="1">
    <location>
        <begin position="38"/>
        <end position="52"/>
    </location>
</feature>
<feature type="compositionally biased region" description="Basic and acidic residues" evidence="1">
    <location>
        <begin position="15"/>
        <end position="28"/>
    </location>
</feature>
<proteinExistence type="predicted"/>
<comment type="caution">
    <text evidence="2">The sequence shown here is derived from an EMBL/GenBank/DDBJ whole genome shotgun (WGS) entry which is preliminary data.</text>
</comment>
<feature type="region of interest" description="Disordered" evidence="1">
    <location>
        <begin position="1"/>
        <end position="87"/>
    </location>
</feature>
<organism evidence="2 3">
    <name type="scientific">Streblomastix strix</name>
    <dbReference type="NCBI Taxonomy" id="222440"/>
    <lineage>
        <taxon>Eukaryota</taxon>
        <taxon>Metamonada</taxon>
        <taxon>Preaxostyla</taxon>
        <taxon>Oxymonadida</taxon>
        <taxon>Streblomastigidae</taxon>
        <taxon>Streblomastix</taxon>
    </lineage>
</organism>
<protein>
    <submittedName>
        <fullName evidence="2">Uncharacterized protein</fullName>
    </submittedName>
</protein>
<dbReference type="AlphaFoldDB" id="A0A5J4QHJ3"/>
<reference evidence="2 3" key="1">
    <citation type="submission" date="2019-03" db="EMBL/GenBank/DDBJ databases">
        <title>Single cell metagenomics reveals metabolic interactions within the superorganism composed of flagellate Streblomastix strix and complex community of Bacteroidetes bacteria on its surface.</title>
        <authorList>
            <person name="Treitli S.C."/>
            <person name="Kolisko M."/>
            <person name="Husnik F."/>
            <person name="Keeling P."/>
            <person name="Hampl V."/>
        </authorList>
    </citation>
    <scope>NUCLEOTIDE SEQUENCE [LARGE SCALE GENOMIC DNA]</scope>
    <source>
        <strain evidence="2">ST1C</strain>
    </source>
</reference>
<evidence type="ECO:0000313" key="2">
    <source>
        <dbReference type="EMBL" id="KAA6320709.1"/>
    </source>
</evidence>
<evidence type="ECO:0000256" key="1">
    <source>
        <dbReference type="SAM" id="MobiDB-lite"/>
    </source>
</evidence>
<gene>
    <name evidence="2" type="ORF">EZS28_054649</name>
</gene>
<sequence>MEKDDASPAPVGVMEKPEKEKGSRKTKTESLIASNEPSQGSKAQTQTQTASTVPKPMATTKSGRKAAEEVKPEPKNSNDEGEEEHSS</sequence>
<accession>A0A5J4QHJ3</accession>
<name>A0A5J4QHJ3_9EUKA</name>
<dbReference type="Proteomes" id="UP000324800">
    <property type="component" value="Unassembled WGS sequence"/>
</dbReference>
<feature type="compositionally biased region" description="Basic and acidic residues" evidence="1">
    <location>
        <begin position="65"/>
        <end position="87"/>
    </location>
</feature>
<dbReference type="EMBL" id="SNRW01045460">
    <property type="protein sequence ID" value="KAA6320709.1"/>
    <property type="molecule type" value="Genomic_DNA"/>
</dbReference>